<comment type="caution">
    <text evidence="1">The sequence shown here is derived from an EMBL/GenBank/DDBJ whole genome shotgun (WGS) entry which is preliminary data.</text>
</comment>
<dbReference type="Proteomes" id="UP000024635">
    <property type="component" value="Unassembled WGS sequence"/>
</dbReference>
<gene>
    <name evidence="1" type="primary">Acey_s0206.g1956</name>
    <name evidence="1" type="ORF">Y032_0206g1956</name>
</gene>
<dbReference type="EMBL" id="JARK01001542">
    <property type="protein sequence ID" value="EYB91371.1"/>
    <property type="molecule type" value="Genomic_DNA"/>
</dbReference>
<evidence type="ECO:0000313" key="2">
    <source>
        <dbReference type="Proteomes" id="UP000024635"/>
    </source>
</evidence>
<name>A0A016SLX5_9BILA</name>
<keyword evidence="2" id="KW-1185">Reference proteome</keyword>
<accession>A0A016SLX5</accession>
<evidence type="ECO:0000313" key="1">
    <source>
        <dbReference type="EMBL" id="EYB91371.1"/>
    </source>
</evidence>
<sequence length="88" mass="10322">MYPLIRHYREVVEKLLNREPCSRAPDESTLAWYSTVNWVDVVGLEIQPPFTPAPFEIGELRPLEETDEVASSQRERDLFADWCEMHSQ</sequence>
<dbReference type="STRING" id="53326.A0A016SLX5"/>
<protein>
    <submittedName>
        <fullName evidence="1">Uncharacterized protein</fullName>
    </submittedName>
</protein>
<reference evidence="2" key="1">
    <citation type="journal article" date="2015" name="Nat. Genet.">
        <title>The genome and transcriptome of the zoonotic hookworm Ancylostoma ceylanicum identify infection-specific gene families.</title>
        <authorList>
            <person name="Schwarz E.M."/>
            <person name="Hu Y."/>
            <person name="Antoshechkin I."/>
            <person name="Miller M.M."/>
            <person name="Sternberg P.W."/>
            <person name="Aroian R.V."/>
        </authorList>
    </citation>
    <scope>NUCLEOTIDE SEQUENCE</scope>
    <source>
        <strain evidence="2">HY135</strain>
    </source>
</reference>
<dbReference type="AlphaFoldDB" id="A0A016SLX5"/>
<dbReference type="OrthoDB" id="63267at2759"/>
<organism evidence="1 2">
    <name type="scientific">Ancylostoma ceylanicum</name>
    <dbReference type="NCBI Taxonomy" id="53326"/>
    <lineage>
        <taxon>Eukaryota</taxon>
        <taxon>Metazoa</taxon>
        <taxon>Ecdysozoa</taxon>
        <taxon>Nematoda</taxon>
        <taxon>Chromadorea</taxon>
        <taxon>Rhabditida</taxon>
        <taxon>Rhabditina</taxon>
        <taxon>Rhabditomorpha</taxon>
        <taxon>Strongyloidea</taxon>
        <taxon>Ancylostomatidae</taxon>
        <taxon>Ancylostomatinae</taxon>
        <taxon>Ancylostoma</taxon>
    </lineage>
</organism>
<proteinExistence type="predicted"/>